<feature type="transmembrane region" description="Helical" evidence="2">
    <location>
        <begin position="140"/>
        <end position="161"/>
    </location>
</feature>
<dbReference type="Proteomes" id="UP000317421">
    <property type="component" value="Unassembled WGS sequence"/>
</dbReference>
<evidence type="ECO:0000256" key="1">
    <source>
        <dbReference type="SAM" id="MobiDB-lite"/>
    </source>
</evidence>
<keyword evidence="2" id="KW-0472">Membrane</keyword>
<feature type="transmembrane region" description="Helical" evidence="2">
    <location>
        <begin position="6"/>
        <end position="32"/>
    </location>
</feature>
<gene>
    <name evidence="3" type="ORF">Pla108_15730</name>
</gene>
<organism evidence="3 4">
    <name type="scientific">Botrimarina colliarenosi</name>
    <dbReference type="NCBI Taxonomy" id="2528001"/>
    <lineage>
        <taxon>Bacteria</taxon>
        <taxon>Pseudomonadati</taxon>
        <taxon>Planctomycetota</taxon>
        <taxon>Planctomycetia</taxon>
        <taxon>Pirellulales</taxon>
        <taxon>Lacipirellulaceae</taxon>
        <taxon>Botrimarina</taxon>
    </lineage>
</organism>
<feature type="transmembrane region" description="Helical" evidence="2">
    <location>
        <begin position="257"/>
        <end position="277"/>
    </location>
</feature>
<reference evidence="3 4" key="1">
    <citation type="submission" date="2019-02" db="EMBL/GenBank/DDBJ databases">
        <title>Deep-cultivation of Planctomycetes and their phenomic and genomic characterization uncovers novel biology.</title>
        <authorList>
            <person name="Wiegand S."/>
            <person name="Jogler M."/>
            <person name="Boedeker C."/>
            <person name="Pinto D."/>
            <person name="Vollmers J."/>
            <person name="Rivas-Marin E."/>
            <person name="Kohn T."/>
            <person name="Peeters S.H."/>
            <person name="Heuer A."/>
            <person name="Rast P."/>
            <person name="Oberbeckmann S."/>
            <person name="Bunk B."/>
            <person name="Jeske O."/>
            <person name="Meyerdierks A."/>
            <person name="Storesund J.E."/>
            <person name="Kallscheuer N."/>
            <person name="Luecker S."/>
            <person name="Lage O.M."/>
            <person name="Pohl T."/>
            <person name="Merkel B.J."/>
            <person name="Hornburger P."/>
            <person name="Mueller R.-W."/>
            <person name="Bruemmer F."/>
            <person name="Labrenz M."/>
            <person name="Spormann A.M."/>
            <person name="Op Den Camp H."/>
            <person name="Overmann J."/>
            <person name="Amann R."/>
            <person name="Jetten M.S.M."/>
            <person name="Mascher T."/>
            <person name="Medema M.H."/>
            <person name="Devos D.P."/>
            <person name="Kaster A.-K."/>
            <person name="Ovreas L."/>
            <person name="Rohde M."/>
            <person name="Galperin M.Y."/>
            <person name="Jogler C."/>
        </authorList>
    </citation>
    <scope>NUCLEOTIDE SEQUENCE [LARGE SCALE GENOMIC DNA]</scope>
    <source>
        <strain evidence="3 4">Pla108</strain>
    </source>
</reference>
<feature type="compositionally biased region" description="Basic and acidic residues" evidence="1">
    <location>
        <begin position="287"/>
        <end position="305"/>
    </location>
</feature>
<feature type="transmembrane region" description="Helical" evidence="2">
    <location>
        <begin position="75"/>
        <end position="93"/>
    </location>
</feature>
<proteinExistence type="predicted"/>
<evidence type="ECO:0008006" key="5">
    <source>
        <dbReference type="Google" id="ProtNLM"/>
    </source>
</evidence>
<keyword evidence="4" id="KW-1185">Reference proteome</keyword>
<evidence type="ECO:0000256" key="2">
    <source>
        <dbReference type="SAM" id="Phobius"/>
    </source>
</evidence>
<protein>
    <recommendedName>
        <fullName evidence="5">Cytochrome C assembly protein</fullName>
    </recommendedName>
</protein>
<feature type="region of interest" description="Disordered" evidence="1">
    <location>
        <begin position="281"/>
        <end position="305"/>
    </location>
</feature>
<feature type="transmembrane region" description="Helical" evidence="2">
    <location>
        <begin position="44"/>
        <end position="63"/>
    </location>
</feature>
<feature type="transmembrane region" description="Helical" evidence="2">
    <location>
        <begin position="227"/>
        <end position="248"/>
    </location>
</feature>
<accession>A0A5C6AMI7</accession>
<feature type="transmembrane region" description="Helical" evidence="2">
    <location>
        <begin position="100"/>
        <end position="120"/>
    </location>
</feature>
<keyword evidence="2" id="KW-0812">Transmembrane</keyword>
<evidence type="ECO:0000313" key="3">
    <source>
        <dbReference type="EMBL" id="TWU00621.1"/>
    </source>
</evidence>
<sequence length="305" mass="32001">MDLSRITVFCFVASYSVALVLEAAALVGRGGGQLAATLSGGRRWALVGFTVAGLFAHVAYLAVQASRSATPLSSPAEWCLIAAAALAAVYLAMSLAHRRWAVGLFLLPIVLALVGLAQAASDQPIAPEHASRFWGMAHGWLLVAATASVSVGFVAGLMYLVQSWRLRRGLPPLTGLTLPSLEWLEGASSRSLSLSVWLTAGGFLSGLVLTQLNRGGANSYALWTDPVVVTSSAMLAWLAVAMAFRWVYPPARSGRKVAYLTVVAFGFLAITLIALAAKGPAHGGAASRDEAREVASDRPSEETRP</sequence>
<keyword evidence="2" id="KW-1133">Transmembrane helix</keyword>
<dbReference type="AlphaFoldDB" id="A0A5C6AMI7"/>
<comment type="caution">
    <text evidence="3">The sequence shown here is derived from an EMBL/GenBank/DDBJ whole genome shotgun (WGS) entry which is preliminary data.</text>
</comment>
<name>A0A5C6AMI7_9BACT</name>
<evidence type="ECO:0000313" key="4">
    <source>
        <dbReference type="Proteomes" id="UP000317421"/>
    </source>
</evidence>
<dbReference type="EMBL" id="SJPR01000001">
    <property type="protein sequence ID" value="TWU00621.1"/>
    <property type="molecule type" value="Genomic_DNA"/>
</dbReference>
<dbReference type="RefSeq" id="WP_146444272.1">
    <property type="nucleotide sequence ID" value="NZ_SJPR01000001.1"/>
</dbReference>
<dbReference type="OrthoDB" id="257620at2"/>
<feature type="transmembrane region" description="Helical" evidence="2">
    <location>
        <begin position="194"/>
        <end position="212"/>
    </location>
</feature>